<accession>A0A9W6R2U1</accession>
<dbReference type="PANTHER" id="PTHR33164">
    <property type="entry name" value="TRANSCRIPTIONAL REGULATOR, MARR FAMILY"/>
    <property type="match status" value="1"/>
</dbReference>
<dbReference type="SUPFAM" id="SSF46785">
    <property type="entry name" value="Winged helix' DNA-binding domain"/>
    <property type="match status" value="1"/>
</dbReference>
<keyword evidence="2" id="KW-0238">DNA-binding</keyword>
<proteinExistence type="predicted"/>
<dbReference type="InterPro" id="IPR039422">
    <property type="entry name" value="MarR/SlyA-like"/>
</dbReference>
<dbReference type="Proteomes" id="UP001165136">
    <property type="component" value="Unassembled WGS sequence"/>
</dbReference>
<dbReference type="PANTHER" id="PTHR33164:SF43">
    <property type="entry name" value="HTH-TYPE TRANSCRIPTIONAL REPRESSOR YETL"/>
    <property type="match status" value="1"/>
</dbReference>
<evidence type="ECO:0000313" key="5">
    <source>
        <dbReference type="EMBL" id="GLY67468.1"/>
    </source>
</evidence>
<evidence type="ECO:0000256" key="3">
    <source>
        <dbReference type="ARBA" id="ARBA00023163"/>
    </source>
</evidence>
<gene>
    <name evidence="5" type="ORF">Atai01_40870</name>
</gene>
<dbReference type="GO" id="GO:0003677">
    <property type="term" value="F:DNA binding"/>
    <property type="evidence" value="ECO:0007669"/>
    <property type="project" value="UniProtKB-KW"/>
</dbReference>
<dbReference type="InterPro" id="IPR000835">
    <property type="entry name" value="HTH_MarR-typ"/>
</dbReference>
<dbReference type="EMBL" id="BSTI01000008">
    <property type="protein sequence ID" value="GLY67468.1"/>
    <property type="molecule type" value="Genomic_DNA"/>
</dbReference>
<keyword evidence="6" id="KW-1185">Reference proteome</keyword>
<evidence type="ECO:0000259" key="4">
    <source>
        <dbReference type="PROSITE" id="PS50995"/>
    </source>
</evidence>
<dbReference type="GO" id="GO:0006950">
    <property type="term" value="P:response to stress"/>
    <property type="evidence" value="ECO:0007669"/>
    <property type="project" value="TreeGrafter"/>
</dbReference>
<protein>
    <submittedName>
        <fullName evidence="5">MarR family transcriptional regulator</fullName>
    </submittedName>
</protein>
<dbReference type="PRINTS" id="PR00598">
    <property type="entry name" value="HTHMARR"/>
</dbReference>
<dbReference type="PROSITE" id="PS01117">
    <property type="entry name" value="HTH_MARR_1"/>
    <property type="match status" value="1"/>
</dbReference>
<dbReference type="PROSITE" id="PS50995">
    <property type="entry name" value="HTH_MARR_2"/>
    <property type="match status" value="1"/>
</dbReference>
<dbReference type="GO" id="GO:0003700">
    <property type="term" value="F:DNA-binding transcription factor activity"/>
    <property type="evidence" value="ECO:0007669"/>
    <property type="project" value="InterPro"/>
</dbReference>
<dbReference type="AlphaFoldDB" id="A0A9W6R2U1"/>
<dbReference type="Pfam" id="PF12802">
    <property type="entry name" value="MarR_2"/>
    <property type="match status" value="1"/>
</dbReference>
<reference evidence="5" key="1">
    <citation type="submission" date="2023-03" db="EMBL/GenBank/DDBJ databases">
        <title>Amycolatopsis taiwanensis NBRC 103393.</title>
        <authorList>
            <person name="Ichikawa N."/>
            <person name="Sato H."/>
            <person name="Tonouchi N."/>
        </authorList>
    </citation>
    <scope>NUCLEOTIDE SEQUENCE</scope>
    <source>
        <strain evidence="5">NBRC 103393</strain>
    </source>
</reference>
<dbReference type="SMART" id="SM00347">
    <property type="entry name" value="HTH_MARR"/>
    <property type="match status" value="1"/>
</dbReference>
<sequence>MKRLELAVRGRLDSAMRPHGLTVVQYTALTALRRQPGQSSAQLARRSFVSAQTMQELMTKLERQGLVTRTPSDGNRRVLSLRLTEFGMAKLIDTDHEVDEIERQMLADLDEDQVEALRQALRLCTQRLTGPLPTRLRAAPPEFA</sequence>
<dbReference type="InterPro" id="IPR036388">
    <property type="entry name" value="WH-like_DNA-bd_sf"/>
</dbReference>
<evidence type="ECO:0000256" key="1">
    <source>
        <dbReference type="ARBA" id="ARBA00023015"/>
    </source>
</evidence>
<dbReference type="InterPro" id="IPR036390">
    <property type="entry name" value="WH_DNA-bd_sf"/>
</dbReference>
<keyword evidence="1" id="KW-0805">Transcription regulation</keyword>
<organism evidence="5 6">
    <name type="scientific">Amycolatopsis taiwanensis</name>
    <dbReference type="NCBI Taxonomy" id="342230"/>
    <lineage>
        <taxon>Bacteria</taxon>
        <taxon>Bacillati</taxon>
        <taxon>Actinomycetota</taxon>
        <taxon>Actinomycetes</taxon>
        <taxon>Pseudonocardiales</taxon>
        <taxon>Pseudonocardiaceae</taxon>
        <taxon>Amycolatopsis</taxon>
    </lineage>
</organism>
<dbReference type="Gene3D" id="1.10.10.10">
    <property type="entry name" value="Winged helix-like DNA-binding domain superfamily/Winged helix DNA-binding domain"/>
    <property type="match status" value="1"/>
</dbReference>
<dbReference type="InterPro" id="IPR023187">
    <property type="entry name" value="Tscrpt_reg_MarR-type_CS"/>
</dbReference>
<evidence type="ECO:0000313" key="6">
    <source>
        <dbReference type="Proteomes" id="UP001165136"/>
    </source>
</evidence>
<evidence type="ECO:0000256" key="2">
    <source>
        <dbReference type="ARBA" id="ARBA00023125"/>
    </source>
</evidence>
<feature type="domain" description="HTH marR-type" evidence="4">
    <location>
        <begin position="1"/>
        <end position="126"/>
    </location>
</feature>
<name>A0A9W6R2U1_9PSEU</name>
<keyword evidence="3" id="KW-0804">Transcription</keyword>
<comment type="caution">
    <text evidence="5">The sequence shown here is derived from an EMBL/GenBank/DDBJ whole genome shotgun (WGS) entry which is preliminary data.</text>
</comment>